<sequence length="242" mass="26655">MASASAEPNPTEARRVVAIIPARGGSVSIPLKNIKELAGRPLIDWCVRAALDSGCFAEVFVSTDHDGIAEVAERSGAKVYRRAPETATSTASTESAMVDFATAHPDFDVLCLIQATSPLTTPSHFQEASALFNRQGADSLVTAVRAHRFMWRVDPSTGEASTKNYDPEKRPRRQDWEGELIENGAFYFTSKVLFDQSKCRLGGKMVLYEMPEHTLTELDSMIDWEIMKGLCQEHGYHAKASD</sequence>
<gene>
    <name evidence="1" type="ORF">PGLA2088_LOCUS44483</name>
</gene>
<dbReference type="PANTHER" id="PTHR21485">
    <property type="entry name" value="HAD SUPERFAMILY MEMBERS CMAS AND KDSC"/>
    <property type="match status" value="1"/>
</dbReference>
<comment type="caution">
    <text evidence="1">The sequence shown here is derived from an EMBL/GenBank/DDBJ whole genome shotgun (WGS) entry which is preliminary data.</text>
</comment>
<dbReference type="GO" id="GO:0008781">
    <property type="term" value="F:N-acylneuraminate cytidylyltransferase activity"/>
    <property type="evidence" value="ECO:0007669"/>
    <property type="project" value="TreeGrafter"/>
</dbReference>
<dbReference type="CDD" id="cd02513">
    <property type="entry name" value="CMP-NeuAc_Synthase"/>
    <property type="match status" value="1"/>
</dbReference>
<evidence type="ECO:0000313" key="1">
    <source>
        <dbReference type="EMBL" id="CAE8726460.1"/>
    </source>
</evidence>
<name>A0A813LFA3_POLGL</name>
<dbReference type="Proteomes" id="UP000626109">
    <property type="component" value="Unassembled WGS sequence"/>
</dbReference>
<evidence type="ECO:0000313" key="2">
    <source>
        <dbReference type="Proteomes" id="UP000626109"/>
    </source>
</evidence>
<dbReference type="InterPro" id="IPR029044">
    <property type="entry name" value="Nucleotide-diphossugar_trans"/>
</dbReference>
<dbReference type="InterPro" id="IPR003329">
    <property type="entry name" value="Cytidylyl_trans"/>
</dbReference>
<dbReference type="SUPFAM" id="SSF53448">
    <property type="entry name" value="Nucleotide-diphospho-sugar transferases"/>
    <property type="match status" value="1"/>
</dbReference>
<evidence type="ECO:0008006" key="3">
    <source>
        <dbReference type="Google" id="ProtNLM"/>
    </source>
</evidence>
<organism evidence="1 2">
    <name type="scientific">Polarella glacialis</name>
    <name type="common">Dinoflagellate</name>
    <dbReference type="NCBI Taxonomy" id="89957"/>
    <lineage>
        <taxon>Eukaryota</taxon>
        <taxon>Sar</taxon>
        <taxon>Alveolata</taxon>
        <taxon>Dinophyceae</taxon>
        <taxon>Suessiales</taxon>
        <taxon>Suessiaceae</taxon>
        <taxon>Polarella</taxon>
    </lineage>
</organism>
<dbReference type="Pfam" id="PF02348">
    <property type="entry name" value="CTP_transf_3"/>
    <property type="match status" value="1"/>
</dbReference>
<dbReference type="AlphaFoldDB" id="A0A813LFA3"/>
<dbReference type="Gene3D" id="3.90.550.10">
    <property type="entry name" value="Spore Coat Polysaccharide Biosynthesis Protein SpsA, Chain A"/>
    <property type="match status" value="1"/>
</dbReference>
<reference evidence="1" key="1">
    <citation type="submission" date="2021-02" db="EMBL/GenBank/DDBJ databases">
        <authorList>
            <person name="Dougan E. K."/>
            <person name="Rhodes N."/>
            <person name="Thang M."/>
            <person name="Chan C."/>
        </authorList>
    </citation>
    <scope>NUCLEOTIDE SEQUENCE</scope>
</reference>
<dbReference type="PANTHER" id="PTHR21485:SF3">
    <property type="entry name" value="N-ACYLNEURAMINATE CYTIDYLYLTRANSFERASE"/>
    <property type="match status" value="1"/>
</dbReference>
<dbReference type="InterPro" id="IPR050793">
    <property type="entry name" value="CMP-NeuNAc_synthase"/>
</dbReference>
<protein>
    <recommendedName>
        <fullName evidence="3">N-acylneuraminate cytidylyltransferase</fullName>
    </recommendedName>
</protein>
<dbReference type="EMBL" id="CAJNNW010035231">
    <property type="protein sequence ID" value="CAE8726460.1"/>
    <property type="molecule type" value="Genomic_DNA"/>
</dbReference>
<proteinExistence type="predicted"/>
<accession>A0A813LFA3</accession>